<keyword evidence="2" id="KW-1185">Reference proteome</keyword>
<dbReference type="PANTHER" id="PTHR35317:SF43">
    <property type="entry name" value="TRANSMEMBRANE PROTEIN"/>
    <property type="match status" value="1"/>
</dbReference>
<evidence type="ECO:0000313" key="1">
    <source>
        <dbReference type="EMBL" id="KZV20375.1"/>
    </source>
</evidence>
<dbReference type="OrthoDB" id="1633296at2759"/>
<organism evidence="1 2">
    <name type="scientific">Dorcoceras hygrometricum</name>
    <dbReference type="NCBI Taxonomy" id="472368"/>
    <lineage>
        <taxon>Eukaryota</taxon>
        <taxon>Viridiplantae</taxon>
        <taxon>Streptophyta</taxon>
        <taxon>Embryophyta</taxon>
        <taxon>Tracheophyta</taxon>
        <taxon>Spermatophyta</taxon>
        <taxon>Magnoliopsida</taxon>
        <taxon>eudicotyledons</taxon>
        <taxon>Gunneridae</taxon>
        <taxon>Pentapetalae</taxon>
        <taxon>asterids</taxon>
        <taxon>lamiids</taxon>
        <taxon>Lamiales</taxon>
        <taxon>Gesneriaceae</taxon>
        <taxon>Didymocarpoideae</taxon>
        <taxon>Trichosporeae</taxon>
        <taxon>Loxocarpinae</taxon>
        <taxon>Dorcoceras</taxon>
    </lineage>
</organism>
<dbReference type="EMBL" id="KV015706">
    <property type="protein sequence ID" value="KZV20375.1"/>
    <property type="molecule type" value="Genomic_DNA"/>
</dbReference>
<proteinExistence type="predicted"/>
<reference evidence="1 2" key="1">
    <citation type="journal article" date="2015" name="Proc. Natl. Acad. Sci. U.S.A.">
        <title>The resurrection genome of Boea hygrometrica: A blueprint for survival of dehydration.</title>
        <authorList>
            <person name="Xiao L."/>
            <person name="Yang G."/>
            <person name="Zhang L."/>
            <person name="Yang X."/>
            <person name="Zhao S."/>
            <person name="Ji Z."/>
            <person name="Zhou Q."/>
            <person name="Hu M."/>
            <person name="Wang Y."/>
            <person name="Chen M."/>
            <person name="Xu Y."/>
            <person name="Jin H."/>
            <person name="Xiao X."/>
            <person name="Hu G."/>
            <person name="Bao F."/>
            <person name="Hu Y."/>
            <person name="Wan P."/>
            <person name="Li L."/>
            <person name="Deng X."/>
            <person name="Kuang T."/>
            <person name="Xiang C."/>
            <person name="Zhu J.K."/>
            <person name="Oliver M.J."/>
            <person name="He Y."/>
        </authorList>
    </citation>
    <scope>NUCLEOTIDE SEQUENCE [LARGE SCALE GENOMIC DNA]</scope>
    <source>
        <strain evidence="2">cv. XS01</strain>
    </source>
</reference>
<name>A0A2Z7AF49_9LAMI</name>
<dbReference type="PANTHER" id="PTHR35317">
    <property type="entry name" value="OS04G0629600 PROTEIN"/>
    <property type="match status" value="1"/>
</dbReference>
<sequence>MYYSIVFVLCSGLIPANIRANINSIPLLNGSNFKSWQENLLIVLGVMDLDLAIRVDCPPTPTDKSTSDEKKEFERWERSNRMYLMIMKKAIPETFRGTMSSDITTAKKFLKNIEKRFAKSEKTEIGTLLTNLISMWYKGKGNIREYIMEMSHLASRLKALKLELSEDLLVHLVLISLPTQFNQFKVQRRRSAAAISVQQMVRNISISSWFDAFKESAVELAMETSRVTSAVRNQLEHDNPAETYTS</sequence>
<accession>A0A2Z7AF49</accession>
<evidence type="ECO:0000313" key="2">
    <source>
        <dbReference type="Proteomes" id="UP000250235"/>
    </source>
</evidence>
<protein>
    <submittedName>
        <fullName evidence="1">Uncharacterized protein</fullName>
    </submittedName>
</protein>
<dbReference type="AlphaFoldDB" id="A0A2Z7AF49"/>
<dbReference type="Proteomes" id="UP000250235">
    <property type="component" value="Unassembled WGS sequence"/>
</dbReference>
<gene>
    <name evidence="1" type="ORF">F511_35051</name>
</gene>
<dbReference type="Pfam" id="PF14223">
    <property type="entry name" value="Retrotran_gag_2"/>
    <property type="match status" value="1"/>
</dbReference>